<dbReference type="AlphaFoldDB" id="A0A6A6R4H7"/>
<sequence length="574" mass="63384">MAFHSYPTPPPCDDRHTANNDNSSGVDEEPAAEPELNPLANPFVPRAQNSNEALVPAQDLYEAFTPAQTQELPYGPTVFPPIFPLTPPFYPFADVDQQQLLPDYQLEGQTYLQPAFLTQMISHGHQQAGFLPQPQPQPFAHGQLQPHAGFQQPLPRTALPTPYLDVTAYDDLTGHGIPSLAAALAYSPFRDFAAEKRPTQYGVIRIENAPYATMRNEVLSLLGKTARVVEYPPGSSNYAVHTTFDRLSGKAYNTFVEVNTEAEAQRLVRQFAKYQDSHKHGRKLGSRPIYVHLSDQAELMESIFPRVKCVQWNGTDPVIQAPGPGESGFDAFLYEEELRGMMRFAEKPGRTQFCKDCPQRVYEAMTTLLQKFPWGAQHLYTLRDRNMLFAYLQQLVEILVEKLPGLAPELVNKLTPQLLGNLVQTACSCGGFSSAQQARLVVASAGVLNLGINLHPLAGAVPFAVLSIAYDRVQGPEKALVDWYVVLIREATGVPGALEPEVHDWAINQYRGVFPGSTFGWYALPASYQAQLGMTMAELATLEAREFSRLVGLMLEVGRARPDLVPLAPAAPVA</sequence>
<evidence type="ECO:0000313" key="2">
    <source>
        <dbReference type="EMBL" id="KAF2499658.1"/>
    </source>
</evidence>
<accession>A0A6A6R4H7</accession>
<reference evidence="2" key="1">
    <citation type="journal article" date="2020" name="Stud. Mycol.">
        <title>101 Dothideomycetes genomes: a test case for predicting lifestyles and emergence of pathogens.</title>
        <authorList>
            <person name="Haridas S."/>
            <person name="Albert R."/>
            <person name="Binder M."/>
            <person name="Bloem J."/>
            <person name="Labutti K."/>
            <person name="Salamov A."/>
            <person name="Andreopoulos B."/>
            <person name="Baker S."/>
            <person name="Barry K."/>
            <person name="Bills G."/>
            <person name="Bluhm B."/>
            <person name="Cannon C."/>
            <person name="Castanera R."/>
            <person name="Culley D."/>
            <person name="Daum C."/>
            <person name="Ezra D."/>
            <person name="Gonzalez J."/>
            <person name="Henrissat B."/>
            <person name="Kuo A."/>
            <person name="Liang C."/>
            <person name="Lipzen A."/>
            <person name="Lutzoni F."/>
            <person name="Magnuson J."/>
            <person name="Mondo S."/>
            <person name="Nolan M."/>
            <person name="Ohm R."/>
            <person name="Pangilinan J."/>
            <person name="Park H.-J."/>
            <person name="Ramirez L."/>
            <person name="Alfaro M."/>
            <person name="Sun H."/>
            <person name="Tritt A."/>
            <person name="Yoshinaga Y."/>
            <person name="Zwiers L.-H."/>
            <person name="Turgeon B."/>
            <person name="Goodwin S."/>
            <person name="Spatafora J."/>
            <person name="Crous P."/>
            <person name="Grigoriev I."/>
        </authorList>
    </citation>
    <scope>NUCLEOTIDE SEQUENCE</scope>
    <source>
        <strain evidence="2">CBS 269.34</strain>
    </source>
</reference>
<dbReference type="InterPro" id="IPR012677">
    <property type="entry name" value="Nucleotide-bd_a/b_plait_sf"/>
</dbReference>
<evidence type="ECO:0000256" key="1">
    <source>
        <dbReference type="SAM" id="MobiDB-lite"/>
    </source>
</evidence>
<keyword evidence="3" id="KW-1185">Reference proteome</keyword>
<gene>
    <name evidence="2" type="ORF">BU16DRAFT_535981</name>
</gene>
<dbReference type="Gene3D" id="3.30.70.330">
    <property type="match status" value="1"/>
</dbReference>
<organism evidence="2 3">
    <name type="scientific">Lophium mytilinum</name>
    <dbReference type="NCBI Taxonomy" id="390894"/>
    <lineage>
        <taxon>Eukaryota</taxon>
        <taxon>Fungi</taxon>
        <taxon>Dikarya</taxon>
        <taxon>Ascomycota</taxon>
        <taxon>Pezizomycotina</taxon>
        <taxon>Dothideomycetes</taxon>
        <taxon>Pleosporomycetidae</taxon>
        <taxon>Mytilinidiales</taxon>
        <taxon>Mytilinidiaceae</taxon>
        <taxon>Lophium</taxon>
    </lineage>
</organism>
<dbReference type="Proteomes" id="UP000799750">
    <property type="component" value="Unassembled WGS sequence"/>
</dbReference>
<name>A0A6A6R4H7_9PEZI</name>
<feature type="region of interest" description="Disordered" evidence="1">
    <location>
        <begin position="1"/>
        <end position="44"/>
    </location>
</feature>
<proteinExistence type="predicted"/>
<protein>
    <submittedName>
        <fullName evidence="2">Uncharacterized protein</fullName>
    </submittedName>
</protein>
<feature type="compositionally biased region" description="Low complexity" evidence="1">
    <location>
        <begin position="33"/>
        <end position="42"/>
    </location>
</feature>
<dbReference type="EMBL" id="MU004184">
    <property type="protein sequence ID" value="KAF2499658.1"/>
    <property type="molecule type" value="Genomic_DNA"/>
</dbReference>
<evidence type="ECO:0000313" key="3">
    <source>
        <dbReference type="Proteomes" id="UP000799750"/>
    </source>
</evidence>
<dbReference type="OrthoDB" id="336240at2759"/>